<dbReference type="Pfam" id="PF13744">
    <property type="entry name" value="HTH_37"/>
    <property type="match status" value="1"/>
</dbReference>
<dbReference type="GO" id="GO:0003677">
    <property type="term" value="F:DNA binding"/>
    <property type="evidence" value="ECO:0007669"/>
    <property type="project" value="InterPro"/>
</dbReference>
<dbReference type="InterPro" id="IPR010982">
    <property type="entry name" value="Lambda_DNA-bd_dom_sf"/>
</dbReference>
<sequence length="108" mass="12282">MRISWLHCVFVISDCWSHMSTARAIANAEQLDPPRCSPDLDVRELEKRTRLMRIITRLIAVSDLGSREIARRAGLPVQKISDLLAGRLEHLGVDELNVLRRTLELEAP</sequence>
<dbReference type="AlphaFoldDB" id="A0A0F9V2C6"/>
<organism evidence="2">
    <name type="scientific">marine sediment metagenome</name>
    <dbReference type="NCBI Taxonomy" id="412755"/>
    <lineage>
        <taxon>unclassified sequences</taxon>
        <taxon>metagenomes</taxon>
        <taxon>ecological metagenomes</taxon>
    </lineage>
</organism>
<dbReference type="Gene3D" id="1.10.260.40">
    <property type="entry name" value="lambda repressor-like DNA-binding domains"/>
    <property type="match status" value="1"/>
</dbReference>
<gene>
    <name evidence="2" type="ORF">LCGC14_0193340</name>
</gene>
<evidence type="ECO:0000313" key="2">
    <source>
        <dbReference type="EMBL" id="KKN93837.1"/>
    </source>
</evidence>
<protein>
    <recommendedName>
        <fullName evidence="1">HigA2-like helix-turn-helix domain-containing protein</fullName>
    </recommendedName>
</protein>
<reference evidence="2" key="1">
    <citation type="journal article" date="2015" name="Nature">
        <title>Complex archaea that bridge the gap between prokaryotes and eukaryotes.</title>
        <authorList>
            <person name="Spang A."/>
            <person name="Saw J.H."/>
            <person name="Jorgensen S.L."/>
            <person name="Zaremba-Niedzwiedzka K."/>
            <person name="Martijn J."/>
            <person name="Lind A.E."/>
            <person name="van Eijk R."/>
            <person name="Schleper C."/>
            <person name="Guy L."/>
            <person name="Ettema T.J."/>
        </authorList>
    </citation>
    <scope>NUCLEOTIDE SEQUENCE</scope>
</reference>
<dbReference type="InterPro" id="IPR039554">
    <property type="entry name" value="HigA2-like_HTH"/>
</dbReference>
<feature type="domain" description="HigA2-like helix-turn-helix" evidence="1">
    <location>
        <begin position="42"/>
        <end position="96"/>
    </location>
</feature>
<proteinExistence type="predicted"/>
<comment type="caution">
    <text evidence="2">The sequence shown here is derived from an EMBL/GenBank/DDBJ whole genome shotgun (WGS) entry which is preliminary data.</text>
</comment>
<accession>A0A0F9V2C6</accession>
<name>A0A0F9V2C6_9ZZZZ</name>
<dbReference type="EMBL" id="LAZR01000083">
    <property type="protein sequence ID" value="KKN93837.1"/>
    <property type="molecule type" value="Genomic_DNA"/>
</dbReference>
<evidence type="ECO:0000259" key="1">
    <source>
        <dbReference type="Pfam" id="PF13744"/>
    </source>
</evidence>
<dbReference type="SUPFAM" id="SSF47413">
    <property type="entry name" value="lambda repressor-like DNA-binding domains"/>
    <property type="match status" value="1"/>
</dbReference>